<keyword evidence="2" id="KW-0479">Metal-binding</keyword>
<dbReference type="Pfam" id="PF17921">
    <property type="entry name" value="Integrase_H2C2"/>
    <property type="match status" value="1"/>
</dbReference>
<feature type="compositionally biased region" description="Low complexity" evidence="3">
    <location>
        <begin position="919"/>
        <end position="929"/>
    </location>
</feature>
<dbReference type="GO" id="GO:0015074">
    <property type="term" value="P:DNA integration"/>
    <property type="evidence" value="ECO:0007669"/>
    <property type="project" value="InterPro"/>
</dbReference>
<feature type="compositionally biased region" description="Pro residues" evidence="3">
    <location>
        <begin position="223"/>
        <end position="233"/>
    </location>
</feature>
<sequence length="947" mass="103525">MASALPPFAPFGSGGETWEGFMERFECYLIASKNHNQPEEEKCSFFLSCCGPAMFVSARALAAPRPAYTLGWDTLMARLKGHYAPAPSRIARCFAFHRRVQKPMESISQFLESLHVTAAQCDFQNLDENLVEQFVCGVRDIHLRSRMFRHHDITLQQAVEAARAAELSEQSTANIECLQLASPLLAPMPGCPPSASQACLVDELLPPEDPSNEVVGQLRAQPRRPPPPPPPPAASTASGCIGCGGRHARTACPFKNTTCHRCNKKGHIAQVCRASLPAPSFLQQPAASQAQPHRQSPRPARRAEDCHTVYLPEVTGETVSQASAGARKVLASLHLEGQPCRMEVDSGSSRSLISWAAFSHLCPHISCAQLLPVDTSLRDYKGTLIPTLGSFPILVDYGTFHGRLPILIVKNSLPALLGLHWFPPLGLSIGGVHRVVPSSLEDVLLEFSDVFDSQLGSYRGTPISLNLNPQVAPIRLKARRMPFALRAKVDTELDKLLAQGVLKPVDHSRWETPILVPVKPDGSVRICAKRAKDHPGIARMKVLARSYVWWPLLDTEIAAYVGRCTMCQLSRPNPPSGPAREWEAPRGPWSRLHIDYAGPFHGQNFLIMVDAYSRWVELVIMTSTTAESTVRALRQLFATHGLPDVLVSDNGPQFTSTTFQEFLAEQGIRHAPTAPYHPACSGRAERAVRSAKEALGRMDQGDWQARVAAYLLSQHSTPCPTTNKSPAELLMGRRLRIPLDRLHPLYSGDQPCNLGVSPPRSFRLGDLVWARSFAGEPKWVAAVINSMTSPCSYRVGLANGSEWRRHLDQLRRRLPMETSGPKDPGPNSTAAFQPVPTSQAFPHPGLAYPVLPECNAQADPTHLEWAFPKSGPAYPSAPCWQAPLPSQTATGIPPIYIPPFVTAPRQLDNPITAAPHRPGLPSSLSPPSGQSKDGDTRSSTPFGEELP</sequence>
<feature type="region of interest" description="Disordered" evidence="3">
    <location>
        <begin position="815"/>
        <end position="838"/>
    </location>
</feature>
<dbReference type="GeneID" id="106542174"/>
<evidence type="ECO:0000313" key="7">
    <source>
        <dbReference type="RefSeq" id="XP_013913299.1"/>
    </source>
</evidence>
<evidence type="ECO:0000256" key="1">
    <source>
        <dbReference type="ARBA" id="ARBA00039658"/>
    </source>
</evidence>
<keyword evidence="6" id="KW-1185">Reference proteome</keyword>
<dbReference type="Gene3D" id="3.30.420.10">
    <property type="entry name" value="Ribonuclease H-like superfamily/Ribonuclease H"/>
    <property type="match status" value="1"/>
</dbReference>
<dbReference type="FunFam" id="3.30.420.10:FF:000063">
    <property type="entry name" value="Retrovirus-related Pol polyprotein from transposon 297-like Protein"/>
    <property type="match status" value="1"/>
</dbReference>
<dbReference type="InterPro" id="IPR001878">
    <property type="entry name" value="Znf_CCHC"/>
</dbReference>
<evidence type="ECO:0000259" key="4">
    <source>
        <dbReference type="PROSITE" id="PS50158"/>
    </source>
</evidence>
<name>A0A6I9XCI9_9SAUR</name>
<feature type="region of interest" description="Disordered" evidence="3">
    <location>
        <begin position="210"/>
        <end position="237"/>
    </location>
</feature>
<dbReference type="SUPFAM" id="SSF50630">
    <property type="entry name" value="Acid proteases"/>
    <property type="match status" value="1"/>
</dbReference>
<dbReference type="GO" id="GO:0003676">
    <property type="term" value="F:nucleic acid binding"/>
    <property type="evidence" value="ECO:0007669"/>
    <property type="project" value="InterPro"/>
</dbReference>
<feature type="region of interest" description="Disordered" evidence="3">
    <location>
        <begin position="905"/>
        <end position="947"/>
    </location>
</feature>
<dbReference type="RefSeq" id="XP_013913299.1">
    <property type="nucleotide sequence ID" value="XM_014057824.1"/>
</dbReference>
<dbReference type="Pfam" id="PF00665">
    <property type="entry name" value="rve"/>
    <property type="match status" value="1"/>
</dbReference>
<accession>A0A6I9XCI9</accession>
<evidence type="ECO:0000256" key="3">
    <source>
        <dbReference type="SAM" id="MobiDB-lite"/>
    </source>
</evidence>
<evidence type="ECO:0000256" key="2">
    <source>
        <dbReference type="PROSITE-ProRule" id="PRU00047"/>
    </source>
</evidence>
<dbReference type="PROSITE" id="PS50994">
    <property type="entry name" value="INTEGRASE"/>
    <property type="match status" value="1"/>
</dbReference>
<dbReference type="InterPro" id="IPR041588">
    <property type="entry name" value="Integrase_H2C2"/>
</dbReference>
<gene>
    <name evidence="7" type="primary">LOC106542174</name>
</gene>
<evidence type="ECO:0000259" key="5">
    <source>
        <dbReference type="PROSITE" id="PS50994"/>
    </source>
</evidence>
<dbReference type="InterPro" id="IPR043502">
    <property type="entry name" value="DNA/RNA_pol_sf"/>
</dbReference>
<dbReference type="SUPFAM" id="SSF56672">
    <property type="entry name" value="DNA/RNA polymerases"/>
    <property type="match status" value="1"/>
</dbReference>
<dbReference type="InterPro" id="IPR050951">
    <property type="entry name" value="Retrovirus_Pol_polyprotein"/>
</dbReference>
<dbReference type="InterPro" id="IPR021109">
    <property type="entry name" value="Peptidase_aspartic_dom_sf"/>
</dbReference>
<dbReference type="InterPro" id="IPR036397">
    <property type="entry name" value="RNaseH_sf"/>
</dbReference>
<proteinExistence type="predicted"/>
<dbReference type="PANTHER" id="PTHR37984">
    <property type="entry name" value="PROTEIN CBG26694"/>
    <property type="match status" value="1"/>
</dbReference>
<dbReference type="InterPro" id="IPR012337">
    <property type="entry name" value="RNaseH-like_sf"/>
</dbReference>
<reference evidence="7" key="1">
    <citation type="submission" date="2025-08" db="UniProtKB">
        <authorList>
            <consortium name="RefSeq"/>
        </authorList>
    </citation>
    <scope>IDENTIFICATION</scope>
    <source>
        <tissue evidence="7">Skeletal muscle</tissue>
    </source>
</reference>
<dbReference type="Gene3D" id="3.10.10.10">
    <property type="entry name" value="HIV Type 1 Reverse Transcriptase, subunit A, domain 1"/>
    <property type="match status" value="1"/>
</dbReference>
<dbReference type="GO" id="GO:0008270">
    <property type="term" value="F:zinc ion binding"/>
    <property type="evidence" value="ECO:0007669"/>
    <property type="project" value="UniProtKB-KW"/>
</dbReference>
<feature type="region of interest" description="Disordered" evidence="3">
    <location>
        <begin position="283"/>
        <end position="302"/>
    </location>
</feature>
<feature type="domain" description="CCHC-type" evidence="4">
    <location>
        <begin position="259"/>
        <end position="273"/>
    </location>
</feature>
<evidence type="ECO:0000313" key="6">
    <source>
        <dbReference type="Proteomes" id="UP000504617"/>
    </source>
</evidence>
<dbReference type="Proteomes" id="UP000504617">
    <property type="component" value="Unplaced"/>
</dbReference>
<dbReference type="AlphaFoldDB" id="A0A6I9XCI9"/>
<dbReference type="KEGG" id="tsr:106542174"/>
<feature type="compositionally biased region" description="Polar residues" evidence="3">
    <location>
        <begin position="283"/>
        <end position="294"/>
    </location>
</feature>
<dbReference type="InterPro" id="IPR001584">
    <property type="entry name" value="Integrase_cat-core"/>
</dbReference>
<feature type="compositionally biased region" description="Polar residues" evidence="3">
    <location>
        <begin position="826"/>
        <end position="838"/>
    </location>
</feature>
<organism evidence="6 7">
    <name type="scientific">Thamnophis sirtalis</name>
    <dbReference type="NCBI Taxonomy" id="35019"/>
    <lineage>
        <taxon>Eukaryota</taxon>
        <taxon>Metazoa</taxon>
        <taxon>Chordata</taxon>
        <taxon>Craniata</taxon>
        <taxon>Vertebrata</taxon>
        <taxon>Euteleostomi</taxon>
        <taxon>Lepidosauria</taxon>
        <taxon>Squamata</taxon>
        <taxon>Bifurcata</taxon>
        <taxon>Unidentata</taxon>
        <taxon>Episquamata</taxon>
        <taxon>Toxicofera</taxon>
        <taxon>Serpentes</taxon>
        <taxon>Colubroidea</taxon>
        <taxon>Colubridae</taxon>
        <taxon>Natricinae</taxon>
        <taxon>Thamnophis</taxon>
    </lineage>
</organism>
<dbReference type="PANTHER" id="PTHR37984:SF12">
    <property type="entry name" value="RIBONUCLEASE H"/>
    <property type="match status" value="1"/>
</dbReference>
<dbReference type="SUPFAM" id="SSF53098">
    <property type="entry name" value="Ribonuclease H-like"/>
    <property type="match status" value="1"/>
</dbReference>
<dbReference type="PROSITE" id="PS50158">
    <property type="entry name" value="ZF_CCHC"/>
    <property type="match status" value="1"/>
</dbReference>
<keyword evidence="2" id="KW-0862">Zinc</keyword>
<keyword evidence="2" id="KW-0863">Zinc-finger</keyword>
<protein>
    <recommendedName>
        <fullName evidence="1">Gypsy retrotransposon integrase-like protein 1</fullName>
    </recommendedName>
</protein>
<dbReference type="OrthoDB" id="9046649at2759"/>
<feature type="domain" description="Integrase catalytic" evidence="5">
    <location>
        <begin position="584"/>
        <end position="746"/>
    </location>
</feature>